<dbReference type="PATRIC" id="fig|1365251.3.peg.5334"/>
<dbReference type="OrthoDB" id="9798454at2"/>
<dbReference type="EMBL" id="AUXZ01000141">
    <property type="protein sequence ID" value="KZN44554.1"/>
    <property type="molecule type" value="Genomic_DNA"/>
</dbReference>
<evidence type="ECO:0000259" key="3">
    <source>
        <dbReference type="Pfam" id="PF02525"/>
    </source>
</evidence>
<dbReference type="RefSeq" id="WP_063364389.1">
    <property type="nucleotide sequence ID" value="NZ_AUXZ01000141.1"/>
</dbReference>
<dbReference type="PANTHER" id="PTHR10204:SF34">
    <property type="entry name" value="NAD(P)H DEHYDROGENASE [QUINONE] 1 ISOFORM 1"/>
    <property type="match status" value="1"/>
</dbReference>
<feature type="domain" description="Flavodoxin-like fold" evidence="3">
    <location>
        <begin position="1"/>
        <end position="199"/>
    </location>
</feature>
<dbReference type="Gene3D" id="3.40.50.360">
    <property type="match status" value="1"/>
</dbReference>
<dbReference type="SUPFAM" id="SSF52218">
    <property type="entry name" value="Flavoproteins"/>
    <property type="match status" value="1"/>
</dbReference>
<protein>
    <recommendedName>
        <fullName evidence="3">Flavodoxin-like fold domain-containing protein</fullName>
    </recommendedName>
</protein>
<dbReference type="GO" id="GO:0005829">
    <property type="term" value="C:cytosol"/>
    <property type="evidence" value="ECO:0007669"/>
    <property type="project" value="TreeGrafter"/>
</dbReference>
<accession>A0A166ZQI1</accession>
<dbReference type="InterPro" id="IPR029039">
    <property type="entry name" value="Flavoprotein-like_sf"/>
</dbReference>
<keyword evidence="2" id="KW-0560">Oxidoreductase</keyword>
<evidence type="ECO:0000256" key="2">
    <source>
        <dbReference type="ARBA" id="ARBA00023002"/>
    </source>
</evidence>
<name>A0A166ZQI1_9GAMM</name>
<evidence type="ECO:0000313" key="4">
    <source>
        <dbReference type="EMBL" id="KZN44554.1"/>
    </source>
</evidence>
<evidence type="ECO:0000313" key="5">
    <source>
        <dbReference type="Proteomes" id="UP000076503"/>
    </source>
</evidence>
<organism evidence="4 5">
    <name type="scientific">Pseudoalteromonas luteoviolacea H33</name>
    <dbReference type="NCBI Taxonomy" id="1365251"/>
    <lineage>
        <taxon>Bacteria</taxon>
        <taxon>Pseudomonadati</taxon>
        <taxon>Pseudomonadota</taxon>
        <taxon>Gammaproteobacteria</taxon>
        <taxon>Alteromonadales</taxon>
        <taxon>Pseudoalteromonadaceae</taxon>
        <taxon>Pseudoalteromonas</taxon>
    </lineage>
</organism>
<dbReference type="AlphaFoldDB" id="A0A166ZQI1"/>
<dbReference type="GO" id="GO:0003955">
    <property type="term" value="F:NAD(P)H dehydrogenase (quinone) activity"/>
    <property type="evidence" value="ECO:0007669"/>
    <property type="project" value="TreeGrafter"/>
</dbReference>
<gene>
    <name evidence="4" type="ORF">N476_06025</name>
</gene>
<dbReference type="InterPro" id="IPR003680">
    <property type="entry name" value="Flavodoxin_fold"/>
</dbReference>
<dbReference type="Pfam" id="PF02525">
    <property type="entry name" value="Flavodoxin_2"/>
    <property type="match status" value="1"/>
</dbReference>
<comment type="caution">
    <text evidence="4">The sequence shown here is derived from an EMBL/GenBank/DDBJ whole genome shotgun (WGS) entry which is preliminary data.</text>
</comment>
<dbReference type="PANTHER" id="PTHR10204">
    <property type="entry name" value="NAD P H OXIDOREDUCTASE-RELATED"/>
    <property type="match status" value="1"/>
</dbReference>
<dbReference type="InterPro" id="IPR051545">
    <property type="entry name" value="NAD(P)H_dehydrogenase_qn"/>
</dbReference>
<sequence length="205" mass="23173">MRVHLIVAHPEEKSFNFALHQIAKQTFNEFGAVVTESNLYAEQFDAVAGSKDVMGFSEPSGFNLAKAQRYALDNGIFCEQIKQEQQNLIACDLLILQFPLWWWSFPAILKGWIDRVLTSGFAYGQGAILAPKKVMYSITTGGAANQDEMAYYKGKIDGLYQDVFGFIGWEIVPPFIAHGVQQKSHKARQLILQDYQSHLNTILRH</sequence>
<dbReference type="Proteomes" id="UP000076503">
    <property type="component" value="Unassembled WGS sequence"/>
</dbReference>
<evidence type="ECO:0000256" key="1">
    <source>
        <dbReference type="ARBA" id="ARBA00006252"/>
    </source>
</evidence>
<comment type="similarity">
    <text evidence="1">Belongs to the NAD(P)H dehydrogenase (quinone) family.</text>
</comment>
<proteinExistence type="inferred from homology"/>
<reference evidence="4 5" key="1">
    <citation type="submission" date="2013-07" db="EMBL/GenBank/DDBJ databases">
        <title>Comparative Genomic and Metabolomic Analysis of Twelve Strains of Pseudoalteromonas luteoviolacea.</title>
        <authorList>
            <person name="Vynne N.G."/>
            <person name="Mansson M."/>
            <person name="Gram L."/>
        </authorList>
    </citation>
    <scope>NUCLEOTIDE SEQUENCE [LARGE SCALE GENOMIC DNA]</scope>
    <source>
        <strain evidence="4 5">H33</strain>
    </source>
</reference>